<organism evidence="3 4">
    <name type="scientific">Streptomyces ochraceiscleroticus</name>
    <dbReference type="NCBI Taxonomy" id="47761"/>
    <lineage>
        <taxon>Bacteria</taxon>
        <taxon>Bacillati</taxon>
        <taxon>Actinomycetota</taxon>
        <taxon>Actinomycetes</taxon>
        <taxon>Kitasatosporales</taxon>
        <taxon>Streptomycetaceae</taxon>
        <taxon>Streptomyces</taxon>
    </lineage>
</organism>
<evidence type="ECO:0000313" key="3">
    <source>
        <dbReference type="EMBL" id="MFC6064069.1"/>
    </source>
</evidence>
<evidence type="ECO:0000313" key="4">
    <source>
        <dbReference type="Proteomes" id="UP001596139"/>
    </source>
</evidence>
<dbReference type="Gene3D" id="3.30.2140.10">
    <property type="entry name" value="Arylamine N-acetyltransferase"/>
    <property type="match status" value="1"/>
</dbReference>
<name>A0ABW1MJV9_9ACTN</name>
<evidence type="ECO:0000256" key="1">
    <source>
        <dbReference type="ARBA" id="ARBA00006547"/>
    </source>
</evidence>
<dbReference type="RefSeq" id="WP_031052275.1">
    <property type="nucleotide sequence ID" value="NZ_JBHSPX010000004.1"/>
</dbReference>
<keyword evidence="4" id="KW-1185">Reference proteome</keyword>
<dbReference type="InterPro" id="IPR001447">
    <property type="entry name" value="Arylamine_N-AcTrfase"/>
</dbReference>
<accession>A0ABW1MJV9</accession>
<evidence type="ECO:0000256" key="2">
    <source>
        <dbReference type="RuleBase" id="RU003452"/>
    </source>
</evidence>
<protein>
    <submittedName>
        <fullName evidence="3">Arylamine N-acetyltransferase</fullName>
    </submittedName>
</protein>
<dbReference type="SUPFAM" id="SSF54001">
    <property type="entry name" value="Cysteine proteinases"/>
    <property type="match status" value="1"/>
</dbReference>
<comment type="caution">
    <text evidence="3">The sequence shown here is derived from an EMBL/GenBank/DDBJ whole genome shotgun (WGS) entry which is preliminary data.</text>
</comment>
<dbReference type="PRINTS" id="PR01543">
    <property type="entry name" value="ANATRNSFRASE"/>
</dbReference>
<sequence length="290" mass="32533">MTPDDGAAVLLARIGYTGQVRADAATLCGLYRAWQRCVPYENIDIQLARPISLEPESLVDKFGHRRRGGQCFEINAAFALLLESIGFAITLVEGAADRETFGDERWGGHTVLLVVAGGETWLVDIGLSDPFLEPLRLRQGTHQQGKFRYRLEILQEGVWRAHHHPAALLPSFDFRTTPRRVSEFAARADRHRHDPGADRGWLIVHRHREGRELALRARTVRCVGPDGSKHDSTLTGLDEFADTLADVFGVPLEDLGPQGLRTLWEVSGQQHEAWLESRARAVREEKGRVR</sequence>
<dbReference type="InterPro" id="IPR038765">
    <property type="entry name" value="Papain-like_cys_pep_sf"/>
</dbReference>
<proteinExistence type="inferred from homology"/>
<reference evidence="4" key="1">
    <citation type="journal article" date="2019" name="Int. J. Syst. Evol. Microbiol.">
        <title>The Global Catalogue of Microorganisms (GCM) 10K type strain sequencing project: providing services to taxonomists for standard genome sequencing and annotation.</title>
        <authorList>
            <consortium name="The Broad Institute Genomics Platform"/>
            <consortium name="The Broad Institute Genome Sequencing Center for Infectious Disease"/>
            <person name="Wu L."/>
            <person name="Ma J."/>
        </authorList>
    </citation>
    <scope>NUCLEOTIDE SEQUENCE [LARGE SCALE GENOMIC DNA]</scope>
    <source>
        <strain evidence="4">CGMCC 1.15180</strain>
    </source>
</reference>
<dbReference type="PANTHER" id="PTHR11786:SF0">
    <property type="entry name" value="ARYLAMINE N-ACETYLTRANSFERASE 4-RELATED"/>
    <property type="match status" value="1"/>
</dbReference>
<dbReference type="EMBL" id="JBHSPX010000004">
    <property type="protein sequence ID" value="MFC6064069.1"/>
    <property type="molecule type" value="Genomic_DNA"/>
</dbReference>
<dbReference type="PANTHER" id="PTHR11786">
    <property type="entry name" value="N-HYDROXYARYLAMINE O-ACETYLTRANSFERASE"/>
    <property type="match status" value="1"/>
</dbReference>
<dbReference type="Proteomes" id="UP001596139">
    <property type="component" value="Unassembled WGS sequence"/>
</dbReference>
<dbReference type="Gene3D" id="2.40.128.150">
    <property type="entry name" value="Cysteine proteinases"/>
    <property type="match status" value="1"/>
</dbReference>
<gene>
    <name evidence="3" type="ORF">ACFP4F_16140</name>
</gene>
<dbReference type="Pfam" id="PF00797">
    <property type="entry name" value="Acetyltransf_2"/>
    <property type="match status" value="1"/>
</dbReference>
<comment type="similarity">
    <text evidence="1 2">Belongs to the arylamine N-acetyltransferase family.</text>
</comment>